<dbReference type="GeneID" id="122144207"/>
<keyword evidence="1" id="KW-0472">Membrane</keyword>
<dbReference type="KEGG" id="ccar:122144207"/>
<feature type="domain" description="Protein MGARP N-terminal" evidence="2">
    <location>
        <begin position="45"/>
        <end position="147"/>
    </location>
</feature>
<dbReference type="OrthoDB" id="9950323at2759"/>
<dbReference type="PANTHER" id="PTHR22910:SF6">
    <property type="entry name" value="PROTEIN MGARP"/>
    <property type="match status" value="1"/>
</dbReference>
<organism evidence="3">
    <name type="scientific">Cyprinus carpio</name>
    <name type="common">Common carp</name>
    <dbReference type="NCBI Taxonomy" id="7962"/>
    <lineage>
        <taxon>Eukaryota</taxon>
        <taxon>Metazoa</taxon>
        <taxon>Chordata</taxon>
        <taxon>Craniata</taxon>
        <taxon>Vertebrata</taxon>
        <taxon>Euteleostomi</taxon>
        <taxon>Actinopterygii</taxon>
        <taxon>Neopterygii</taxon>
        <taxon>Teleostei</taxon>
        <taxon>Ostariophysi</taxon>
        <taxon>Cypriniformes</taxon>
        <taxon>Cyprinidae</taxon>
        <taxon>Cyprininae</taxon>
        <taxon>Cyprinus</taxon>
    </lineage>
</organism>
<dbReference type="InterPro" id="IPR026093">
    <property type="entry name" value="MGARP"/>
</dbReference>
<dbReference type="GO" id="GO:0005741">
    <property type="term" value="C:mitochondrial outer membrane"/>
    <property type="evidence" value="ECO:0007669"/>
    <property type="project" value="TreeGrafter"/>
</dbReference>
<name>A0A9Q9XZH2_CYPCA</name>
<keyword evidence="1" id="KW-0812">Transmembrane</keyword>
<accession>A0A9Q9XZH2</accession>
<dbReference type="InterPro" id="IPR032773">
    <property type="entry name" value="MGARP_N"/>
</dbReference>
<evidence type="ECO:0000256" key="1">
    <source>
        <dbReference type="SAM" id="Phobius"/>
    </source>
</evidence>
<dbReference type="Proteomes" id="UP001155660">
    <property type="component" value="Unplaced"/>
</dbReference>
<proteinExistence type="predicted"/>
<reference evidence="3" key="1">
    <citation type="submission" date="2025-08" db="UniProtKB">
        <authorList>
            <consortium name="RefSeq"/>
        </authorList>
    </citation>
    <scope>IDENTIFICATION</scope>
    <source>
        <tissue evidence="3">Muscle</tissue>
    </source>
</reference>
<feature type="transmembrane region" description="Helical" evidence="1">
    <location>
        <begin position="57"/>
        <end position="75"/>
    </location>
</feature>
<dbReference type="GO" id="GO:0008089">
    <property type="term" value="P:anterograde axonal transport"/>
    <property type="evidence" value="ECO:0007669"/>
    <property type="project" value="InterPro"/>
</dbReference>
<dbReference type="PANTHER" id="PTHR22910">
    <property type="entry name" value="PROTEIN MGARP"/>
    <property type="match status" value="1"/>
</dbReference>
<keyword evidence="1" id="KW-1133">Transmembrane helix</keyword>
<dbReference type="AlphaFoldDB" id="A0A9Q9XZH2"/>
<evidence type="ECO:0000259" key="2">
    <source>
        <dbReference type="Pfam" id="PF14962"/>
    </source>
</evidence>
<protein>
    <submittedName>
        <fullName evidence="3">Apoptosis-inducing factor 1, mitochondrial-like isoform X1</fullName>
    </submittedName>
</protein>
<dbReference type="RefSeq" id="XP_042610860.1">
    <property type="nucleotide sequence ID" value="XM_042754926.1"/>
</dbReference>
<evidence type="ECO:0000313" key="3">
    <source>
        <dbReference type="RefSeq" id="XP_042610860.1"/>
    </source>
</evidence>
<sequence length="150" mass="15991">MFKCKTVWNKLAPLARASSTLCLQNARKSALRHGRRLEMVQKAQMSSGPAGGGGENTLYYVLIGATCLGAGVYAYRTVSGDKERYNERMIDLVNRPKQGPRAAEAVTEVVAESKEETEPTAVIIAEHVPEASSVSESAAVPKAAPAAEPC</sequence>
<dbReference type="GO" id="GO:1904115">
    <property type="term" value="C:axon cytoplasm"/>
    <property type="evidence" value="ECO:0007669"/>
    <property type="project" value="GOC"/>
</dbReference>
<gene>
    <name evidence="3" type="primary">LOC122144207</name>
</gene>
<dbReference type="Pfam" id="PF14962">
    <property type="entry name" value="AIF-MLS"/>
    <property type="match status" value="1"/>
</dbReference>